<dbReference type="InterPro" id="IPR001646">
    <property type="entry name" value="5peptide_repeat"/>
</dbReference>
<dbReference type="Proteomes" id="UP000185860">
    <property type="component" value="Unassembled WGS sequence"/>
</dbReference>
<organism evidence="2 3">
    <name type="scientific">[Phormidium ambiguum] IAM M-71</name>
    <dbReference type="NCBI Taxonomy" id="454136"/>
    <lineage>
        <taxon>Bacteria</taxon>
        <taxon>Bacillati</taxon>
        <taxon>Cyanobacteriota</taxon>
        <taxon>Cyanophyceae</taxon>
        <taxon>Oscillatoriophycideae</taxon>
        <taxon>Aerosakkonematales</taxon>
        <taxon>Aerosakkonemataceae</taxon>
        <taxon>Floridanema</taxon>
    </lineage>
</organism>
<dbReference type="PANTHER" id="PTHR14136">
    <property type="entry name" value="BTB_POZ DOMAIN-CONTAINING PROTEIN KCTD9"/>
    <property type="match status" value="1"/>
</dbReference>
<comment type="caution">
    <text evidence="2">The sequence shown here is derived from an EMBL/GenBank/DDBJ whole genome shotgun (WGS) entry which is preliminary data.</text>
</comment>
<name>A0A1U7IFV7_9CYAN</name>
<gene>
    <name evidence="2" type="ORF">NIES2119_18335</name>
</gene>
<dbReference type="STRING" id="454136.NIES2119_18335"/>
<accession>A0A1U7IFV7</accession>
<dbReference type="Pfam" id="PF00805">
    <property type="entry name" value="Pentapeptide"/>
    <property type="match status" value="2"/>
</dbReference>
<dbReference type="InterPro" id="IPR051082">
    <property type="entry name" value="Pentapeptide-BTB/POZ_domain"/>
</dbReference>
<dbReference type="RefSeq" id="WP_073594953.1">
    <property type="nucleotide sequence ID" value="NZ_MRCE01000018.1"/>
</dbReference>
<feature type="region of interest" description="Disordered" evidence="1">
    <location>
        <begin position="141"/>
        <end position="167"/>
    </location>
</feature>
<dbReference type="AlphaFoldDB" id="A0A1U7IFV7"/>
<proteinExistence type="predicted"/>
<reference evidence="2 3" key="1">
    <citation type="submission" date="2016-11" db="EMBL/GenBank/DDBJ databases">
        <title>Draft Genome Sequences of Nine Cyanobacterial Strains from Diverse Habitats.</title>
        <authorList>
            <person name="Zhu T."/>
            <person name="Hou S."/>
            <person name="Lu X."/>
            <person name="Hess W.R."/>
        </authorList>
    </citation>
    <scope>NUCLEOTIDE SEQUENCE [LARGE SCALE GENOMIC DNA]</scope>
    <source>
        <strain evidence="2 3">IAM M-71</strain>
    </source>
</reference>
<sequence length="167" mass="17456">MNRKIFLALPWIATLIFGLGISAQEISPVERLLNTKECSGCDLSGENLSNLDLSDVNLSGADLSNASLTNTMLAGANLSNVSLRGANLTLAILIGANLSGADLSYTNLTETNLFRAKFTGTSGADFTGATFKATIMPNGTVKNPVTNATPQSQPKPTLPESSPTPLR</sequence>
<dbReference type="PANTHER" id="PTHR14136:SF17">
    <property type="entry name" value="BTB_POZ DOMAIN-CONTAINING PROTEIN KCTD9"/>
    <property type="match status" value="1"/>
</dbReference>
<protein>
    <recommendedName>
        <fullName evidence="4">Low-complexity protein</fullName>
    </recommendedName>
</protein>
<evidence type="ECO:0008006" key="4">
    <source>
        <dbReference type="Google" id="ProtNLM"/>
    </source>
</evidence>
<dbReference type="EMBL" id="MRCE01000018">
    <property type="protein sequence ID" value="OKH35958.1"/>
    <property type="molecule type" value="Genomic_DNA"/>
</dbReference>
<dbReference type="OrthoDB" id="573053at2"/>
<dbReference type="SUPFAM" id="SSF141571">
    <property type="entry name" value="Pentapeptide repeat-like"/>
    <property type="match status" value="1"/>
</dbReference>
<evidence type="ECO:0000313" key="2">
    <source>
        <dbReference type="EMBL" id="OKH35958.1"/>
    </source>
</evidence>
<dbReference type="Gene3D" id="2.160.20.80">
    <property type="entry name" value="E3 ubiquitin-protein ligase SopA"/>
    <property type="match status" value="1"/>
</dbReference>
<evidence type="ECO:0000313" key="3">
    <source>
        <dbReference type="Proteomes" id="UP000185860"/>
    </source>
</evidence>
<evidence type="ECO:0000256" key="1">
    <source>
        <dbReference type="SAM" id="MobiDB-lite"/>
    </source>
</evidence>